<comment type="caution">
    <text evidence="2">The sequence shown here is derived from an EMBL/GenBank/DDBJ whole genome shotgun (WGS) entry which is preliminary data.</text>
</comment>
<dbReference type="AlphaFoldDB" id="A0A936ZRD1"/>
<reference evidence="2" key="1">
    <citation type="submission" date="2021-01" db="EMBL/GenBank/DDBJ databases">
        <title>Ramlibacter sp. strain AW1 16S ribosomal RNA gene Genome sequencing and assembly.</title>
        <authorList>
            <person name="Kang M."/>
        </authorList>
    </citation>
    <scope>NUCLEOTIDE SEQUENCE</scope>
    <source>
        <strain evidence="2">AW1</strain>
    </source>
</reference>
<evidence type="ECO:0000313" key="3">
    <source>
        <dbReference type="Proteomes" id="UP000613011"/>
    </source>
</evidence>
<feature type="compositionally biased region" description="Basic and acidic residues" evidence="1">
    <location>
        <begin position="22"/>
        <end position="35"/>
    </location>
</feature>
<evidence type="ECO:0000313" key="2">
    <source>
        <dbReference type="EMBL" id="MBL0419640.1"/>
    </source>
</evidence>
<keyword evidence="3" id="KW-1185">Reference proteome</keyword>
<proteinExistence type="predicted"/>
<gene>
    <name evidence="2" type="ORF">JI739_04685</name>
</gene>
<evidence type="ECO:0000256" key="1">
    <source>
        <dbReference type="SAM" id="MobiDB-lite"/>
    </source>
</evidence>
<dbReference type="RefSeq" id="WP_201682654.1">
    <property type="nucleotide sequence ID" value="NZ_JAEQNA010000001.1"/>
</dbReference>
<protein>
    <submittedName>
        <fullName evidence="2">Uncharacterized protein</fullName>
    </submittedName>
</protein>
<dbReference type="EMBL" id="JAEQNA010000001">
    <property type="protein sequence ID" value="MBL0419640.1"/>
    <property type="molecule type" value="Genomic_DNA"/>
</dbReference>
<name>A0A936ZRD1_9BURK</name>
<feature type="region of interest" description="Disordered" evidence="1">
    <location>
        <begin position="22"/>
        <end position="45"/>
    </location>
</feature>
<organism evidence="2 3">
    <name type="scientific">Ramlibacter aurantiacus</name>
    <dbReference type="NCBI Taxonomy" id="2801330"/>
    <lineage>
        <taxon>Bacteria</taxon>
        <taxon>Pseudomonadati</taxon>
        <taxon>Pseudomonadota</taxon>
        <taxon>Betaproteobacteria</taxon>
        <taxon>Burkholderiales</taxon>
        <taxon>Comamonadaceae</taxon>
        <taxon>Ramlibacter</taxon>
    </lineage>
</organism>
<accession>A0A936ZRD1</accession>
<sequence length="45" mass="5126">MSFKTVVFAWAWLPGAIQQKQDELSDAQRHVDPSLDRMPNGKVRA</sequence>
<dbReference type="Proteomes" id="UP000613011">
    <property type="component" value="Unassembled WGS sequence"/>
</dbReference>